<evidence type="ECO:0000256" key="7">
    <source>
        <dbReference type="ARBA" id="ARBA00047647"/>
    </source>
</evidence>
<dbReference type="GO" id="GO:0046872">
    <property type="term" value="F:metal ion binding"/>
    <property type="evidence" value="ECO:0007669"/>
    <property type="project" value="UniProtKB-KW"/>
</dbReference>
<dbReference type="PANTHER" id="PTHR11113">
    <property type="entry name" value="N-ACETYLGLUCOSAMINE-6-PHOSPHATE DEACETYLASE"/>
    <property type="match status" value="1"/>
</dbReference>
<dbReference type="AlphaFoldDB" id="A0A443J0G8"/>
<feature type="binding site" evidence="11">
    <location>
        <position position="167"/>
    </location>
    <ligand>
        <name>substrate</name>
    </ligand>
</feature>
<keyword evidence="4 12" id="KW-0479">Metal-binding</keyword>
<evidence type="ECO:0000256" key="8">
    <source>
        <dbReference type="ARBA" id="ARBA00060590"/>
    </source>
</evidence>
<protein>
    <recommendedName>
        <fullName evidence="3">N-acetylglucosamine-6-phosphate deacetylase</fullName>
        <ecNumber evidence="2">3.5.1.25</ecNumber>
    </recommendedName>
</protein>
<dbReference type="EMBL" id="QYTU02000004">
    <property type="protein sequence ID" value="RWR13927.1"/>
    <property type="molecule type" value="Genomic_DNA"/>
</dbReference>
<reference evidence="14" key="1">
    <citation type="submission" date="2018-12" db="EMBL/GenBank/DDBJ databases">
        <authorList>
            <person name="Sun L."/>
            <person name="Chen Z."/>
        </authorList>
    </citation>
    <scope>NUCLEOTIDE SEQUENCE [LARGE SCALE GENOMIC DNA]</scope>
    <source>
        <strain evidence="14">DSM 16012</strain>
    </source>
</reference>
<dbReference type="Gene3D" id="2.30.40.10">
    <property type="entry name" value="Urease, subunit C, domain 1"/>
    <property type="match status" value="1"/>
</dbReference>
<dbReference type="EC" id="3.5.1.25" evidence="2"/>
<evidence type="ECO:0000313" key="14">
    <source>
        <dbReference type="EMBL" id="RWR13927.1"/>
    </source>
</evidence>
<feature type="binding site" evidence="12">
    <location>
        <position position="243"/>
    </location>
    <ligand>
        <name>Zn(2+)</name>
        <dbReference type="ChEBI" id="CHEBI:29105"/>
    </ligand>
</feature>
<comment type="cofactor">
    <cofactor evidence="12">
        <name>a divalent metal cation</name>
        <dbReference type="ChEBI" id="CHEBI:60240"/>
    </cofactor>
    <text evidence="12">Binds 1 divalent metal cation per subunit.</text>
</comment>
<dbReference type="InterPro" id="IPR006680">
    <property type="entry name" value="Amidohydro-rel"/>
</dbReference>
<dbReference type="InterPro" id="IPR011059">
    <property type="entry name" value="Metal-dep_hydrolase_composite"/>
</dbReference>
<comment type="catalytic activity">
    <reaction evidence="7">
        <text>N-acetyl-D-glucosamine 6-phosphate + H2O = D-glucosamine 6-phosphate + acetate</text>
        <dbReference type="Rhea" id="RHEA:22936"/>
        <dbReference type="ChEBI" id="CHEBI:15377"/>
        <dbReference type="ChEBI" id="CHEBI:30089"/>
        <dbReference type="ChEBI" id="CHEBI:57513"/>
        <dbReference type="ChEBI" id="CHEBI:58725"/>
        <dbReference type="EC" id="3.5.1.25"/>
    </reaction>
</comment>
<dbReference type="InterPro" id="IPR032466">
    <property type="entry name" value="Metal_Hydrolase"/>
</dbReference>
<sequence>MEKYLLKNGEFVIEGRVLPGDLYIRDGLIERFAVRGEQGDVPSDSTSYTVLDCKGALVGPGFIDLHVHGGGGADVMDASCEAFEKMAATHANYGTTRFLLTTVTASHEEILEVCHKYTEWKKKLPFIQEQTAIHGIADFVKSDSVSGALPLGIHLEGPYIAVERKGAQNEAHIRPFSMKEFTAYQQAATGGIKMITLAPEKLTHPEMITRLCRQGVLVSIGHTEANYEQTREAFRLGASHVTHLCNAMNTIHHREPGPIVFALETDGISTEFIADGIHVHPAMIRLALRAKRNQEIAVITDAISATDLGNGDYHLGGLPIVVKNNTAVLADGTLAGSCLTMERAYRFLHEHITSDPALLFQMMSTTPARILGIQQYFGSIAAGKVADLVIFRGNRVTGVMVAGCWVKGGTRNSAN</sequence>
<feature type="active site" description="Proton donor/acceptor" evidence="10">
    <location>
        <position position="301"/>
    </location>
</feature>
<evidence type="ECO:0000313" key="15">
    <source>
        <dbReference type="Proteomes" id="UP000273811"/>
    </source>
</evidence>
<keyword evidence="5 9" id="KW-0378">Hydrolase</keyword>
<feature type="binding site" evidence="11">
    <location>
        <position position="254"/>
    </location>
    <ligand>
        <name>substrate</name>
    </ligand>
</feature>
<feature type="domain" description="Amidohydrolase-related" evidence="13">
    <location>
        <begin position="58"/>
        <end position="406"/>
    </location>
</feature>
<evidence type="ECO:0000256" key="2">
    <source>
        <dbReference type="ARBA" id="ARBA00011899"/>
    </source>
</evidence>
<evidence type="ECO:0000256" key="11">
    <source>
        <dbReference type="PIRSR" id="PIRSR038994-2"/>
    </source>
</evidence>
<evidence type="ECO:0000256" key="3">
    <source>
        <dbReference type="ARBA" id="ARBA00018029"/>
    </source>
</evidence>
<feature type="binding site" evidence="11">
    <location>
        <begin position="246"/>
        <end position="247"/>
    </location>
    <ligand>
        <name>substrate</name>
    </ligand>
</feature>
<gene>
    <name evidence="14" type="primary">nagA</name>
    <name evidence="14" type="ORF">D4N35_003215</name>
</gene>
<dbReference type="InterPro" id="IPR003764">
    <property type="entry name" value="GlcNAc_6-P_deAcase"/>
</dbReference>
<evidence type="ECO:0000256" key="10">
    <source>
        <dbReference type="PIRSR" id="PIRSR038994-1"/>
    </source>
</evidence>
<feature type="binding site" evidence="12">
    <location>
        <position position="156"/>
    </location>
    <ligand>
        <name>Zn(2+)</name>
        <dbReference type="ChEBI" id="CHEBI:29105"/>
    </ligand>
</feature>
<dbReference type="GO" id="GO:0006046">
    <property type="term" value="P:N-acetylglucosamine catabolic process"/>
    <property type="evidence" value="ECO:0007669"/>
    <property type="project" value="TreeGrafter"/>
</dbReference>
<dbReference type="Gene3D" id="3.20.20.140">
    <property type="entry name" value="Metal-dependent hydrolases"/>
    <property type="match status" value="1"/>
</dbReference>
<dbReference type="Proteomes" id="UP000273811">
    <property type="component" value="Unassembled WGS sequence"/>
</dbReference>
<feature type="binding site" evidence="12">
    <location>
        <position position="222"/>
    </location>
    <ligand>
        <name>Zn(2+)</name>
        <dbReference type="ChEBI" id="CHEBI:29105"/>
    </ligand>
</feature>
<dbReference type="Pfam" id="PF01979">
    <property type="entry name" value="Amidohydro_1"/>
    <property type="match status" value="1"/>
</dbReference>
<dbReference type="PIRSF" id="PIRSF038994">
    <property type="entry name" value="NagA"/>
    <property type="match status" value="1"/>
</dbReference>
<dbReference type="NCBIfam" id="TIGR00221">
    <property type="entry name" value="nagA"/>
    <property type="match status" value="1"/>
</dbReference>
<dbReference type="PANTHER" id="PTHR11113:SF14">
    <property type="entry name" value="N-ACETYLGLUCOSAMINE-6-PHOSPHATE DEACETYLASE"/>
    <property type="match status" value="1"/>
</dbReference>
<dbReference type="SUPFAM" id="SSF51556">
    <property type="entry name" value="Metallo-dependent hydrolases"/>
    <property type="match status" value="1"/>
</dbReference>
<dbReference type="CDD" id="cd00854">
    <property type="entry name" value="NagA"/>
    <property type="match status" value="1"/>
</dbReference>
<evidence type="ECO:0000256" key="1">
    <source>
        <dbReference type="ARBA" id="ARBA00010716"/>
    </source>
</evidence>
<proteinExistence type="inferred from homology"/>
<feature type="binding site" evidence="11">
    <location>
        <begin position="334"/>
        <end position="336"/>
    </location>
    <ligand>
        <name>substrate</name>
    </ligand>
</feature>
<evidence type="ECO:0000256" key="4">
    <source>
        <dbReference type="ARBA" id="ARBA00022723"/>
    </source>
</evidence>
<dbReference type="FunFam" id="3.20.20.140:FF:000004">
    <property type="entry name" value="N-acetylglucosamine-6-phosphate deacetylase"/>
    <property type="match status" value="1"/>
</dbReference>
<accession>A0A443J0G8</accession>
<organism evidence="14 15">
    <name type="scientific">Siminovitchia fortis</name>
    <dbReference type="NCBI Taxonomy" id="254758"/>
    <lineage>
        <taxon>Bacteria</taxon>
        <taxon>Bacillati</taxon>
        <taxon>Bacillota</taxon>
        <taxon>Bacilli</taxon>
        <taxon>Bacillales</taxon>
        <taxon>Bacillaceae</taxon>
        <taxon>Siminovitchia</taxon>
    </lineage>
</organism>
<dbReference type="OrthoDB" id="9776488at2"/>
<dbReference type="GeneID" id="56390737"/>
<comment type="pathway">
    <text evidence="8">Amino-sugar metabolism; N-acetylneuraminate degradation; D-fructose 6-phosphate from N-acetylneuraminate: step 4/5.</text>
</comment>
<dbReference type="GO" id="GO:0008448">
    <property type="term" value="F:N-acetylglucosamine-6-phosphate deacetylase activity"/>
    <property type="evidence" value="ECO:0007669"/>
    <property type="project" value="UniProtKB-EC"/>
</dbReference>
<dbReference type="RefSeq" id="WP_120069904.1">
    <property type="nucleotide sequence ID" value="NZ_CP126113.1"/>
</dbReference>
<evidence type="ECO:0000256" key="6">
    <source>
        <dbReference type="ARBA" id="ARBA00023277"/>
    </source>
</evidence>
<evidence type="ECO:0000256" key="12">
    <source>
        <dbReference type="PIRSR" id="PIRSR038994-3"/>
    </source>
</evidence>
<evidence type="ECO:0000259" key="13">
    <source>
        <dbReference type="Pfam" id="PF01979"/>
    </source>
</evidence>
<evidence type="ECO:0000256" key="9">
    <source>
        <dbReference type="PIRNR" id="PIRNR038994"/>
    </source>
</evidence>
<name>A0A443J0G8_9BACI</name>
<comment type="caution">
    <text evidence="14">The sequence shown here is derived from an EMBL/GenBank/DDBJ whole genome shotgun (WGS) entry which is preliminary data.</text>
</comment>
<dbReference type="SUPFAM" id="SSF51338">
    <property type="entry name" value="Composite domain of metallo-dependent hydrolases"/>
    <property type="match status" value="1"/>
</dbReference>
<keyword evidence="6 9" id="KW-0119">Carbohydrate metabolism</keyword>
<keyword evidence="15" id="KW-1185">Reference proteome</keyword>
<comment type="similarity">
    <text evidence="1 9">Belongs to the metallo-dependent hydrolases superfamily. NagA family.</text>
</comment>
<evidence type="ECO:0000256" key="5">
    <source>
        <dbReference type="ARBA" id="ARBA00022801"/>
    </source>
</evidence>
<feature type="binding site" evidence="11">
    <location>
        <position position="278"/>
    </location>
    <ligand>
        <name>substrate</name>
    </ligand>
</feature>